<evidence type="ECO:0000256" key="3">
    <source>
        <dbReference type="RuleBase" id="RU004328"/>
    </source>
</evidence>
<protein>
    <submittedName>
        <fullName evidence="5">Uncharacterized protein</fullName>
    </submittedName>
</protein>
<dbReference type="Pfam" id="PF00445">
    <property type="entry name" value="Ribonuclease_T2"/>
    <property type="match status" value="1"/>
</dbReference>
<dbReference type="PROSITE" id="PS00531">
    <property type="entry name" value="RNASE_T2_2"/>
    <property type="match status" value="1"/>
</dbReference>
<comment type="caution">
    <text evidence="5">The sequence shown here is derived from an EMBL/GenBank/DDBJ whole genome shotgun (WGS) entry which is preliminary data.</text>
</comment>
<dbReference type="Gene3D" id="3.90.730.10">
    <property type="entry name" value="Ribonuclease T2-like"/>
    <property type="match status" value="1"/>
</dbReference>
<keyword evidence="2" id="KW-0255">Endonuclease</keyword>
<sequence length="224" mass="25863">MGKRIIVLLLITFLPLFLNQPDFDYYSLVLQWPNSFCRLNPNMCKINPVPLDFTIQGLWPNNFTDDQLEFCRDQPAFDYTIVKGPLKENLKEHWPDLASADPYSLSFVEYQWRKHGLCVYPTLNQNTYLWEALTLKKYFAVTRTFLKANIIPDDYEMVEVADISKATSVAIGTEDDYGAPLIKCNRGFLTEIVICINSDVNYAMRCPNRTDECGEENVMFPSTP</sequence>
<evidence type="ECO:0000256" key="4">
    <source>
        <dbReference type="SAM" id="SignalP"/>
    </source>
</evidence>
<feature type="signal peptide" evidence="4">
    <location>
        <begin position="1"/>
        <end position="19"/>
    </location>
</feature>
<keyword evidence="4" id="KW-0732">Signal</keyword>
<dbReference type="PANTHER" id="PTHR11240:SF22">
    <property type="entry name" value="RIBONUCLEASE T2"/>
    <property type="match status" value="1"/>
</dbReference>
<keyword evidence="2" id="KW-0378">Hydrolase</keyword>
<evidence type="ECO:0000313" key="6">
    <source>
        <dbReference type="Proteomes" id="UP001291926"/>
    </source>
</evidence>
<feature type="chain" id="PRO_5046498379" evidence="4">
    <location>
        <begin position="20"/>
        <end position="224"/>
    </location>
</feature>
<organism evidence="5 6">
    <name type="scientific">Penstemon davidsonii</name>
    <dbReference type="NCBI Taxonomy" id="160366"/>
    <lineage>
        <taxon>Eukaryota</taxon>
        <taxon>Viridiplantae</taxon>
        <taxon>Streptophyta</taxon>
        <taxon>Embryophyta</taxon>
        <taxon>Tracheophyta</taxon>
        <taxon>Spermatophyta</taxon>
        <taxon>Magnoliopsida</taxon>
        <taxon>eudicotyledons</taxon>
        <taxon>Gunneridae</taxon>
        <taxon>Pentapetalae</taxon>
        <taxon>asterids</taxon>
        <taxon>lamiids</taxon>
        <taxon>Lamiales</taxon>
        <taxon>Plantaginaceae</taxon>
        <taxon>Cheloneae</taxon>
        <taxon>Penstemon</taxon>
    </lineage>
</organism>
<dbReference type="CDD" id="cd00374">
    <property type="entry name" value="RNase_T2"/>
    <property type="match status" value="1"/>
</dbReference>
<dbReference type="InterPro" id="IPR001568">
    <property type="entry name" value="RNase_T2-like"/>
</dbReference>
<dbReference type="SUPFAM" id="SSF55895">
    <property type="entry name" value="Ribonuclease Rh-like"/>
    <property type="match status" value="1"/>
</dbReference>
<dbReference type="InterPro" id="IPR033130">
    <property type="entry name" value="RNase_T2_His_AS_2"/>
</dbReference>
<proteinExistence type="inferred from homology"/>
<dbReference type="Proteomes" id="UP001291926">
    <property type="component" value="Unassembled WGS sequence"/>
</dbReference>
<evidence type="ECO:0000256" key="2">
    <source>
        <dbReference type="ARBA" id="ARBA00022759"/>
    </source>
</evidence>
<comment type="similarity">
    <text evidence="1 3">Belongs to the RNase T2 family.</text>
</comment>
<dbReference type="EMBL" id="JAYDYQ010001087">
    <property type="protein sequence ID" value="KAK4490496.1"/>
    <property type="molecule type" value="Genomic_DNA"/>
</dbReference>
<dbReference type="InterPro" id="IPR036430">
    <property type="entry name" value="RNase_T2-like_sf"/>
</dbReference>
<accession>A0ABR0DNP5</accession>
<evidence type="ECO:0000313" key="5">
    <source>
        <dbReference type="EMBL" id="KAK4490496.1"/>
    </source>
</evidence>
<dbReference type="PANTHER" id="PTHR11240">
    <property type="entry name" value="RIBONUCLEASE T2"/>
    <property type="match status" value="1"/>
</dbReference>
<keyword evidence="6" id="KW-1185">Reference proteome</keyword>
<keyword evidence="2" id="KW-0540">Nuclease</keyword>
<reference evidence="5 6" key="1">
    <citation type="journal article" date="2023" name="bioRxiv">
        <title>Genome report: Whole genome sequence and annotation of Penstemon davidsonii.</title>
        <authorList>
            <person name="Ostevik K.L."/>
            <person name="Alabady M."/>
            <person name="Zhang M."/>
            <person name="Rausher M.D."/>
        </authorList>
    </citation>
    <scope>NUCLEOTIDE SEQUENCE [LARGE SCALE GENOMIC DNA]</scope>
    <source>
        <strain evidence="5">DNT005</strain>
        <tissue evidence="5">Whole leaf</tissue>
    </source>
</reference>
<gene>
    <name evidence="5" type="ORF">RD792_001176</name>
</gene>
<evidence type="ECO:0000256" key="1">
    <source>
        <dbReference type="ARBA" id="ARBA00007469"/>
    </source>
</evidence>
<name>A0ABR0DNP5_9LAMI</name>